<accession>A0A4R7RI18</accession>
<proteinExistence type="predicted"/>
<keyword evidence="3" id="KW-1185">Reference proteome</keyword>
<sequence>MMKPFAVLALTFVLSSFTAQALDDQPTLMTTRGSLLVDQDFSQPPKPFDGISTGFASGFSGWRWNAVPRGGKWAVEDGVFTGRETPEVKHPATASYGFLYKNVIIQCEVRMNNVPLDGRKTRSLSVRTVDAKDYVCSIHMNETGFRISKDDNDHGGPDKSVPLGAVKTPLKLDEWHTVVFEILGDEMVGTVDGQSLTGSHPLIGTDKHSLMFVMGVEGSVKNLKVWEAQPNPAWVQNKAKLTAAASSAVKP</sequence>
<feature type="signal peptide" evidence="1">
    <location>
        <begin position="1"/>
        <end position="21"/>
    </location>
</feature>
<keyword evidence="1" id="KW-0732">Signal</keyword>
<evidence type="ECO:0000313" key="2">
    <source>
        <dbReference type="EMBL" id="TDU62531.1"/>
    </source>
</evidence>
<evidence type="ECO:0008006" key="4">
    <source>
        <dbReference type="Google" id="ProtNLM"/>
    </source>
</evidence>
<name>A0A4R7RI18_9BACT</name>
<evidence type="ECO:0000256" key="1">
    <source>
        <dbReference type="SAM" id="SignalP"/>
    </source>
</evidence>
<dbReference type="Proteomes" id="UP000295662">
    <property type="component" value="Unassembled WGS sequence"/>
</dbReference>
<dbReference type="RefSeq" id="WP_133797579.1">
    <property type="nucleotide sequence ID" value="NZ_SOCA01000019.1"/>
</dbReference>
<evidence type="ECO:0000313" key="3">
    <source>
        <dbReference type="Proteomes" id="UP000295662"/>
    </source>
</evidence>
<comment type="caution">
    <text evidence="2">The sequence shown here is derived from an EMBL/GenBank/DDBJ whole genome shotgun (WGS) entry which is preliminary data.</text>
</comment>
<feature type="chain" id="PRO_5020703420" description="3-keto-disaccharide hydrolase domain-containing protein" evidence="1">
    <location>
        <begin position="22"/>
        <end position="251"/>
    </location>
</feature>
<gene>
    <name evidence="2" type="ORF">EI77_04632</name>
</gene>
<reference evidence="2 3" key="1">
    <citation type="submission" date="2019-03" db="EMBL/GenBank/DDBJ databases">
        <title>Genomic Encyclopedia of Archaeal and Bacterial Type Strains, Phase II (KMG-II): from individual species to whole genera.</title>
        <authorList>
            <person name="Goeker M."/>
        </authorList>
    </citation>
    <scope>NUCLEOTIDE SEQUENCE [LARGE SCALE GENOMIC DNA]</scope>
    <source>
        <strain evidence="2 3">ATCC 25309</strain>
    </source>
</reference>
<dbReference type="Gene3D" id="2.60.120.560">
    <property type="entry name" value="Exo-inulinase, domain 1"/>
    <property type="match status" value="1"/>
</dbReference>
<protein>
    <recommendedName>
        <fullName evidence="4">3-keto-disaccharide hydrolase domain-containing protein</fullName>
    </recommendedName>
</protein>
<organism evidence="2 3">
    <name type="scientific">Prosthecobacter fusiformis</name>
    <dbReference type="NCBI Taxonomy" id="48464"/>
    <lineage>
        <taxon>Bacteria</taxon>
        <taxon>Pseudomonadati</taxon>
        <taxon>Verrucomicrobiota</taxon>
        <taxon>Verrucomicrobiia</taxon>
        <taxon>Verrucomicrobiales</taxon>
        <taxon>Verrucomicrobiaceae</taxon>
        <taxon>Prosthecobacter</taxon>
    </lineage>
</organism>
<dbReference type="EMBL" id="SOCA01000019">
    <property type="protein sequence ID" value="TDU62531.1"/>
    <property type="molecule type" value="Genomic_DNA"/>
</dbReference>
<dbReference type="OrthoDB" id="186998at2"/>
<dbReference type="AlphaFoldDB" id="A0A4R7RI18"/>